<sequence length="454" mass="47902">MNYDVLDMAAVRVQHSLLLLQLLWQQDAPRIDLSRRVGLSRSAISSIVQDLLSAGLVHEVGARVSERVGRRATMLSLNQTAAYLLSIDLGASHVRVALLDLRCTVIASCEQPHDIRTGPADTYTLMRRLSLDVLAQAGVPEAHVAAVGVGIPGPVDFRTGEVIRPPNMTGWDGQNVSRSLGELFSVPVLVDNDANLGALAEWKFGERRGTPDLIYIKAATGIGSGVLLGGRLHRGVSGGAGEIGHISINEQGPLGRSGNPGSLESYAAAGVVLSKMRTRLHRYPGTSLTEDSRMGDLTRLSGTDPLARDLWAEVGRHLGVAITTTLNLFNPSAVVIGGQMAAAGEPLLCAVRQVVQERAMQVNRGDVSITGSTLGRDIGVLGAGVMMLELLYSPAGIGQLTRVSRATAQNASGSRAPPPVQAARREVPSAFPPTPVPRVPLSASPSTSLTEDFS</sequence>
<dbReference type="InterPro" id="IPR043129">
    <property type="entry name" value="ATPase_NBD"/>
</dbReference>
<evidence type="ECO:0000313" key="2">
    <source>
        <dbReference type="EMBL" id="GGJ82822.1"/>
    </source>
</evidence>
<dbReference type="EMBL" id="BMOE01000011">
    <property type="protein sequence ID" value="GGJ82822.1"/>
    <property type="molecule type" value="Genomic_DNA"/>
</dbReference>
<evidence type="ECO:0000256" key="1">
    <source>
        <dbReference type="SAM" id="MobiDB-lite"/>
    </source>
</evidence>
<dbReference type="AlphaFoldDB" id="A0A917USK1"/>
<evidence type="ECO:0000313" key="3">
    <source>
        <dbReference type="Proteomes" id="UP000635726"/>
    </source>
</evidence>
<reference evidence="2" key="2">
    <citation type="submission" date="2020-09" db="EMBL/GenBank/DDBJ databases">
        <authorList>
            <person name="Sun Q."/>
            <person name="Ohkuma M."/>
        </authorList>
    </citation>
    <scope>NUCLEOTIDE SEQUENCE</scope>
    <source>
        <strain evidence="2">JCM 14371</strain>
    </source>
</reference>
<dbReference type="Pfam" id="PF00480">
    <property type="entry name" value="ROK"/>
    <property type="match status" value="1"/>
</dbReference>
<dbReference type="RefSeq" id="WP_188963964.1">
    <property type="nucleotide sequence ID" value="NZ_BMOE01000011.1"/>
</dbReference>
<dbReference type="SUPFAM" id="SSF46785">
    <property type="entry name" value="Winged helix' DNA-binding domain"/>
    <property type="match status" value="1"/>
</dbReference>
<dbReference type="InterPro" id="IPR000600">
    <property type="entry name" value="ROK"/>
</dbReference>
<dbReference type="SUPFAM" id="SSF53067">
    <property type="entry name" value="Actin-like ATPase domain"/>
    <property type="match status" value="1"/>
</dbReference>
<gene>
    <name evidence="2" type="ORF">GCM10008939_28410</name>
</gene>
<dbReference type="PANTHER" id="PTHR18964:SF173">
    <property type="entry name" value="GLUCOKINASE"/>
    <property type="match status" value="1"/>
</dbReference>
<dbReference type="Gene3D" id="1.10.10.10">
    <property type="entry name" value="Winged helix-like DNA-binding domain superfamily/Winged helix DNA-binding domain"/>
    <property type="match status" value="1"/>
</dbReference>
<protein>
    <submittedName>
        <fullName evidence="2">Transcriptional regulator</fullName>
    </submittedName>
</protein>
<dbReference type="Proteomes" id="UP000635726">
    <property type="component" value="Unassembled WGS sequence"/>
</dbReference>
<dbReference type="PANTHER" id="PTHR18964">
    <property type="entry name" value="ROK (REPRESSOR, ORF, KINASE) FAMILY"/>
    <property type="match status" value="1"/>
</dbReference>
<proteinExistence type="predicted"/>
<keyword evidence="3" id="KW-1185">Reference proteome</keyword>
<organism evidence="2 3">
    <name type="scientific">Deinococcus aquiradiocola</name>
    <dbReference type="NCBI Taxonomy" id="393059"/>
    <lineage>
        <taxon>Bacteria</taxon>
        <taxon>Thermotogati</taxon>
        <taxon>Deinococcota</taxon>
        <taxon>Deinococci</taxon>
        <taxon>Deinococcales</taxon>
        <taxon>Deinococcaceae</taxon>
        <taxon>Deinococcus</taxon>
    </lineage>
</organism>
<dbReference type="InterPro" id="IPR036388">
    <property type="entry name" value="WH-like_DNA-bd_sf"/>
</dbReference>
<comment type="caution">
    <text evidence="2">The sequence shown here is derived from an EMBL/GenBank/DDBJ whole genome shotgun (WGS) entry which is preliminary data.</text>
</comment>
<dbReference type="InterPro" id="IPR036390">
    <property type="entry name" value="WH_DNA-bd_sf"/>
</dbReference>
<feature type="compositionally biased region" description="Polar residues" evidence="1">
    <location>
        <begin position="443"/>
        <end position="454"/>
    </location>
</feature>
<accession>A0A917USK1</accession>
<dbReference type="Gene3D" id="3.30.420.40">
    <property type="match status" value="2"/>
</dbReference>
<feature type="region of interest" description="Disordered" evidence="1">
    <location>
        <begin position="408"/>
        <end position="454"/>
    </location>
</feature>
<name>A0A917USK1_9DEIO</name>
<reference evidence="2" key="1">
    <citation type="journal article" date="2014" name="Int. J. Syst. Evol. Microbiol.">
        <title>Complete genome sequence of Corynebacterium casei LMG S-19264T (=DSM 44701T), isolated from a smear-ripened cheese.</title>
        <authorList>
            <consortium name="US DOE Joint Genome Institute (JGI-PGF)"/>
            <person name="Walter F."/>
            <person name="Albersmeier A."/>
            <person name="Kalinowski J."/>
            <person name="Ruckert C."/>
        </authorList>
    </citation>
    <scope>NUCLEOTIDE SEQUENCE</scope>
    <source>
        <strain evidence="2">JCM 14371</strain>
    </source>
</reference>